<evidence type="ECO:0000256" key="8">
    <source>
        <dbReference type="SAM" id="Phobius"/>
    </source>
</evidence>
<keyword evidence="4 8" id="KW-0812">Transmembrane</keyword>
<evidence type="ECO:0000256" key="5">
    <source>
        <dbReference type="ARBA" id="ARBA00022989"/>
    </source>
</evidence>
<reference evidence="9 10" key="1">
    <citation type="journal article" date="2010" name="DNA Res.">
        <title>Genome sequence of Kitasatospora setae NBRC 14216T: an evolutionary snapshot of the family Streptomycetaceae.</title>
        <authorList>
            <person name="Ichikawa N."/>
            <person name="Oguchi A."/>
            <person name="Ikeda H."/>
            <person name="Ishikawa J."/>
            <person name="Kitani S."/>
            <person name="Watanabe Y."/>
            <person name="Nakamura S."/>
            <person name="Katano Y."/>
            <person name="Kishi E."/>
            <person name="Sasagawa M."/>
            <person name="Ankai A."/>
            <person name="Fukui S."/>
            <person name="Hashimoto Y."/>
            <person name="Kamata S."/>
            <person name="Otoguro M."/>
            <person name="Tanikawa S."/>
            <person name="Nihira T."/>
            <person name="Horinouchi S."/>
            <person name="Ohnishi Y."/>
            <person name="Hayakawa M."/>
            <person name="Kuzuyama T."/>
            <person name="Arisawa A."/>
            <person name="Nomoto F."/>
            <person name="Miura H."/>
            <person name="Takahashi Y."/>
            <person name="Fujita N."/>
        </authorList>
    </citation>
    <scope>NUCLEOTIDE SEQUENCE [LARGE SCALE GENOMIC DNA]</scope>
    <source>
        <strain evidence="10">ATCC 33774 / DSM 43861 / JCM 3304 / KCC A-0304 / NBRC 14216 / KM-6054</strain>
    </source>
</reference>
<name>E4NEV9_KITSK</name>
<dbReference type="Gene3D" id="1.20.1250.20">
    <property type="entry name" value="MFS general substrate transporter like domains"/>
    <property type="match status" value="1"/>
</dbReference>
<comment type="subcellular location">
    <subcellularLocation>
        <location evidence="1">Cell membrane</location>
        <topology evidence="1">Multi-pass membrane protein</topology>
    </subcellularLocation>
</comment>
<dbReference type="KEGG" id="ksk:KSE_41060"/>
<keyword evidence="3" id="KW-1003">Cell membrane</keyword>
<keyword evidence="5 8" id="KW-1133">Transmembrane helix</keyword>
<feature type="transmembrane region" description="Helical" evidence="8">
    <location>
        <begin position="336"/>
        <end position="353"/>
    </location>
</feature>
<dbReference type="PANTHER" id="PTHR23513">
    <property type="entry name" value="INTEGRAL MEMBRANE EFFLUX PROTEIN-RELATED"/>
    <property type="match status" value="1"/>
</dbReference>
<dbReference type="GO" id="GO:0005886">
    <property type="term" value="C:plasma membrane"/>
    <property type="evidence" value="ECO:0007669"/>
    <property type="project" value="UniProtKB-SubCell"/>
</dbReference>
<feature type="transmembrane region" description="Helical" evidence="8">
    <location>
        <begin position="304"/>
        <end position="324"/>
    </location>
</feature>
<evidence type="ECO:0000256" key="3">
    <source>
        <dbReference type="ARBA" id="ARBA00022475"/>
    </source>
</evidence>
<feature type="transmembrane region" description="Helical" evidence="8">
    <location>
        <begin position="359"/>
        <end position="378"/>
    </location>
</feature>
<feature type="transmembrane region" description="Helical" evidence="8">
    <location>
        <begin position="183"/>
        <end position="203"/>
    </location>
</feature>
<accession>E4NEV9</accession>
<evidence type="ECO:0000313" key="9">
    <source>
        <dbReference type="EMBL" id="BAJ29895.1"/>
    </source>
</evidence>
<organism evidence="9 10">
    <name type="scientific">Kitasatospora setae (strain ATCC 33774 / DSM 43861 / JCM 3304 / KCC A-0304 / NBRC 14216 / KM-6054)</name>
    <name type="common">Streptomyces setae</name>
    <dbReference type="NCBI Taxonomy" id="452652"/>
    <lineage>
        <taxon>Bacteria</taxon>
        <taxon>Bacillati</taxon>
        <taxon>Actinomycetota</taxon>
        <taxon>Actinomycetes</taxon>
        <taxon>Kitasatosporales</taxon>
        <taxon>Streptomycetaceae</taxon>
        <taxon>Kitasatospora</taxon>
    </lineage>
</organism>
<feature type="compositionally biased region" description="Low complexity" evidence="7">
    <location>
        <begin position="225"/>
        <end position="237"/>
    </location>
</feature>
<dbReference type="eggNOG" id="COG2814">
    <property type="taxonomic scope" value="Bacteria"/>
</dbReference>
<dbReference type="Proteomes" id="UP000007076">
    <property type="component" value="Chromosome"/>
</dbReference>
<sequence>MTTTTAEPASASRRALARMGQALQGRDFRIWFYGQLTSASGALAQGVAMSWLILELTHDAVWLTILTACSWGPTLILGPWAGALVDRWDRRRLLLITQGLMMAIGLTLALLVSLGGIHLWILLALATCAGLIATVDSPARQVFVVDLVGAGAVASAVGLWEVALNASRVIGPSIAGALLATNGPAFCFAFNALAYTAPMIALIKLRPPSGGPRPETAAPVPPAAASPAPVDAPAAASPVPPAAASPAPVDAPKAGARAGLSYAWHSPLIRGLLPMSAASGLIFAMGLTLPPLVSYSLHYGGGGYGLLMAAFGIGGLPGALFAAAAPEPTPRRVRTLALATSAAILLTALSPTIHVAVLGMAAVGFTSIRFIATANTLAQLRSAPEMRGRVMSLWGSAMTGTLPFTGLAVTFVSQHVDARIGFAISGAALLLATLTAWRALRPAI</sequence>
<feature type="transmembrane region" description="Helical" evidence="8">
    <location>
        <begin position="142"/>
        <end position="163"/>
    </location>
</feature>
<dbReference type="CDD" id="cd06173">
    <property type="entry name" value="MFS_MefA_like"/>
    <property type="match status" value="1"/>
</dbReference>
<evidence type="ECO:0000313" key="10">
    <source>
        <dbReference type="Proteomes" id="UP000007076"/>
    </source>
</evidence>
<evidence type="ECO:0000256" key="7">
    <source>
        <dbReference type="SAM" id="MobiDB-lite"/>
    </source>
</evidence>
<evidence type="ECO:0000256" key="6">
    <source>
        <dbReference type="ARBA" id="ARBA00023136"/>
    </source>
</evidence>
<dbReference type="HOGENOM" id="CLU_034180_11_2_11"/>
<feature type="transmembrane region" description="Helical" evidence="8">
    <location>
        <begin position="390"/>
        <end position="412"/>
    </location>
</feature>
<dbReference type="PANTHER" id="PTHR23513:SF11">
    <property type="entry name" value="STAPHYLOFERRIN A TRANSPORTER"/>
    <property type="match status" value="1"/>
</dbReference>
<dbReference type="EMBL" id="AP010968">
    <property type="protein sequence ID" value="BAJ29895.1"/>
    <property type="molecule type" value="Genomic_DNA"/>
</dbReference>
<keyword evidence="10" id="KW-1185">Reference proteome</keyword>
<dbReference type="STRING" id="452652.KSE_41060"/>
<feature type="transmembrane region" description="Helical" evidence="8">
    <location>
        <begin position="60"/>
        <end position="81"/>
    </location>
</feature>
<proteinExistence type="predicted"/>
<gene>
    <name evidence="9" type="ordered locus">KSE_41060</name>
</gene>
<feature type="region of interest" description="Disordered" evidence="7">
    <location>
        <begin position="211"/>
        <end position="248"/>
    </location>
</feature>
<protein>
    <submittedName>
        <fullName evidence="9">Putative major facilitator superfamily transporter</fullName>
    </submittedName>
</protein>
<dbReference type="PATRIC" id="fig|452652.3.peg.4099"/>
<dbReference type="RefSeq" id="WP_014137200.1">
    <property type="nucleotide sequence ID" value="NC_016109.1"/>
</dbReference>
<feature type="transmembrane region" description="Helical" evidence="8">
    <location>
        <begin position="30"/>
        <end position="54"/>
    </location>
</feature>
<dbReference type="Pfam" id="PF05977">
    <property type="entry name" value="MFS_3"/>
    <property type="match status" value="2"/>
</dbReference>
<keyword evidence="2" id="KW-0813">Transport</keyword>
<dbReference type="SUPFAM" id="SSF103473">
    <property type="entry name" value="MFS general substrate transporter"/>
    <property type="match status" value="1"/>
</dbReference>
<dbReference type="InterPro" id="IPR010290">
    <property type="entry name" value="TM_effector"/>
</dbReference>
<keyword evidence="6 8" id="KW-0472">Membrane</keyword>
<evidence type="ECO:0000256" key="2">
    <source>
        <dbReference type="ARBA" id="ARBA00022448"/>
    </source>
</evidence>
<dbReference type="InterPro" id="IPR036259">
    <property type="entry name" value="MFS_trans_sf"/>
</dbReference>
<feature type="transmembrane region" description="Helical" evidence="8">
    <location>
        <begin position="93"/>
        <end position="111"/>
    </location>
</feature>
<evidence type="ECO:0000256" key="1">
    <source>
        <dbReference type="ARBA" id="ARBA00004651"/>
    </source>
</evidence>
<feature type="transmembrane region" description="Helical" evidence="8">
    <location>
        <begin position="117"/>
        <end position="135"/>
    </location>
</feature>
<evidence type="ECO:0000256" key="4">
    <source>
        <dbReference type="ARBA" id="ARBA00022692"/>
    </source>
</evidence>
<dbReference type="AlphaFoldDB" id="E4NEV9"/>
<feature type="transmembrane region" description="Helical" evidence="8">
    <location>
        <begin position="418"/>
        <end position="440"/>
    </location>
</feature>
<feature type="transmembrane region" description="Helical" evidence="8">
    <location>
        <begin position="272"/>
        <end position="292"/>
    </location>
</feature>